<dbReference type="PANTHER" id="PTHR30535">
    <property type="entry name" value="VITAMIN B12-BINDING PROTEIN"/>
    <property type="match status" value="1"/>
</dbReference>
<dbReference type="Proteomes" id="UP001138802">
    <property type="component" value="Unassembled WGS sequence"/>
</dbReference>
<dbReference type="Gene3D" id="3.40.50.1980">
    <property type="entry name" value="Nitrogenase molybdenum iron protein domain"/>
    <property type="match status" value="2"/>
</dbReference>
<dbReference type="PANTHER" id="PTHR30535:SF34">
    <property type="entry name" value="MOLYBDATE-BINDING PROTEIN MOLA"/>
    <property type="match status" value="1"/>
</dbReference>
<dbReference type="AlphaFoldDB" id="A0A9X0WJV6"/>
<dbReference type="RefSeq" id="WP_200388905.1">
    <property type="nucleotide sequence ID" value="NZ_NRSD01000019.1"/>
</dbReference>
<name>A0A9X0WJV6_9GAMM</name>
<dbReference type="EMBL" id="NRSD01000019">
    <property type="protein sequence ID" value="MBK1646092.1"/>
    <property type="molecule type" value="Genomic_DNA"/>
</dbReference>
<dbReference type="InterPro" id="IPR050902">
    <property type="entry name" value="ABC_Transporter_SBP"/>
</dbReference>
<comment type="caution">
    <text evidence="2">The sequence shown here is derived from an EMBL/GenBank/DDBJ whole genome shotgun (WGS) entry which is preliminary data.</text>
</comment>
<protein>
    <recommendedName>
        <fullName evidence="1">Fe/B12 periplasmic-binding domain-containing protein</fullName>
    </recommendedName>
</protein>
<dbReference type="Pfam" id="PF01497">
    <property type="entry name" value="Peripla_BP_2"/>
    <property type="match status" value="1"/>
</dbReference>
<reference evidence="2 3" key="1">
    <citation type="journal article" date="2020" name="Microorganisms">
        <title>Osmotic Adaptation and Compatible Solute Biosynthesis of Phototrophic Bacteria as Revealed from Genome Analyses.</title>
        <authorList>
            <person name="Imhoff J.F."/>
            <person name="Rahn T."/>
            <person name="Kunzel S."/>
            <person name="Keller A."/>
            <person name="Neulinger S.C."/>
        </authorList>
    </citation>
    <scope>NUCLEOTIDE SEQUENCE [LARGE SCALE GENOMIC DNA]</scope>
    <source>
        <strain evidence="2 3">DSM 21303</strain>
    </source>
</reference>
<accession>A0A9X0WJV6</accession>
<sequence length="351" mass="37431">MHRRQFLSAALAWPAASISGIIQTAPGASTPLGLVALGPGALRFLVYLDAVANVSAIEAIEQRPPEGRAYAYSLGERIAGLPIIGPGGAGRLPDLEALASVGADLAVAVTLDEQQVRMLRERVGIRILSLDYGATGRLEPAVFSDSLRQLAQVLGYETRAETLLDAMESSIAELAQRIGNQLPVTAYLGGVSLKGQQGLTSTQAGHPSLDWAGAENLAERTGRTGHLFLDLEQLLAWDPPRLFIDAAGVPAVLSEQAANPGPFRALRAVREGQVYATLPYNAYNTNVEHALINAWFIASILYPDALADVTPVAKADEIHTLFLGQPVYAELARDGLGFMRVDLLNGRGRPW</sequence>
<evidence type="ECO:0000259" key="1">
    <source>
        <dbReference type="PROSITE" id="PS50983"/>
    </source>
</evidence>
<evidence type="ECO:0000313" key="3">
    <source>
        <dbReference type="Proteomes" id="UP001138802"/>
    </source>
</evidence>
<keyword evidence="3" id="KW-1185">Reference proteome</keyword>
<evidence type="ECO:0000313" key="2">
    <source>
        <dbReference type="EMBL" id="MBK1646092.1"/>
    </source>
</evidence>
<feature type="domain" description="Fe/B12 periplasmic-binding" evidence="1">
    <location>
        <begin position="33"/>
        <end position="305"/>
    </location>
</feature>
<dbReference type="SUPFAM" id="SSF53807">
    <property type="entry name" value="Helical backbone' metal receptor"/>
    <property type="match status" value="1"/>
</dbReference>
<dbReference type="PROSITE" id="PS50983">
    <property type="entry name" value="FE_B12_PBP"/>
    <property type="match status" value="1"/>
</dbReference>
<proteinExistence type="predicted"/>
<organism evidence="2 3">
    <name type="scientific">Thiocapsa imhoffii</name>
    <dbReference type="NCBI Taxonomy" id="382777"/>
    <lineage>
        <taxon>Bacteria</taxon>
        <taxon>Pseudomonadati</taxon>
        <taxon>Pseudomonadota</taxon>
        <taxon>Gammaproteobacteria</taxon>
        <taxon>Chromatiales</taxon>
        <taxon>Chromatiaceae</taxon>
        <taxon>Thiocapsa</taxon>
    </lineage>
</organism>
<gene>
    <name evidence="2" type="ORF">CKO25_15840</name>
</gene>
<dbReference type="InterPro" id="IPR002491">
    <property type="entry name" value="ABC_transptr_periplasmic_BD"/>
</dbReference>